<reference evidence="1" key="1">
    <citation type="submission" date="2019-08" db="EMBL/GenBank/DDBJ databases">
        <authorList>
            <person name="Kucharzyk K."/>
            <person name="Murdoch R.W."/>
            <person name="Higgins S."/>
            <person name="Loffler F."/>
        </authorList>
    </citation>
    <scope>NUCLEOTIDE SEQUENCE</scope>
</reference>
<name>A0A645EAS4_9ZZZZ</name>
<gene>
    <name evidence="1" type="ORF">SDC9_145422</name>
</gene>
<evidence type="ECO:0000313" key="1">
    <source>
        <dbReference type="EMBL" id="MPM98238.1"/>
    </source>
</evidence>
<dbReference type="AlphaFoldDB" id="A0A645EAS4"/>
<organism evidence="1">
    <name type="scientific">bioreactor metagenome</name>
    <dbReference type="NCBI Taxonomy" id="1076179"/>
    <lineage>
        <taxon>unclassified sequences</taxon>
        <taxon>metagenomes</taxon>
        <taxon>ecological metagenomes</taxon>
    </lineage>
</organism>
<accession>A0A645EAS4</accession>
<comment type="caution">
    <text evidence="1">The sequence shown here is derived from an EMBL/GenBank/DDBJ whole genome shotgun (WGS) entry which is preliminary data.</text>
</comment>
<proteinExistence type="predicted"/>
<protein>
    <submittedName>
        <fullName evidence="1">Uncharacterized protein</fullName>
    </submittedName>
</protein>
<dbReference type="EMBL" id="VSSQ01044416">
    <property type="protein sequence ID" value="MPM98238.1"/>
    <property type="molecule type" value="Genomic_DNA"/>
</dbReference>
<sequence length="142" mass="15826">MPVTAVQRQEFRAVPGADTGEFRVAGAVVHDEGRHRVPARQRRQLEFDVKRRSECADDDSGFRRHRVVFGGGGSGFVTRPFRKTAEKLLRHSRGEPGVVVSGEQFALQHRRIERLPFGGCFDPAHRNGFLHAVAVQIEGDVA</sequence>